<organism evidence="1">
    <name type="scientific">Anopheles sinensis</name>
    <name type="common">Mosquito</name>
    <dbReference type="NCBI Taxonomy" id="74873"/>
    <lineage>
        <taxon>Eukaryota</taxon>
        <taxon>Metazoa</taxon>
        <taxon>Ecdysozoa</taxon>
        <taxon>Arthropoda</taxon>
        <taxon>Hexapoda</taxon>
        <taxon>Insecta</taxon>
        <taxon>Pterygota</taxon>
        <taxon>Neoptera</taxon>
        <taxon>Endopterygota</taxon>
        <taxon>Diptera</taxon>
        <taxon>Nematocera</taxon>
        <taxon>Culicoidea</taxon>
        <taxon>Culicidae</taxon>
        <taxon>Anophelinae</taxon>
        <taxon>Anopheles</taxon>
    </lineage>
</organism>
<reference evidence="2" key="2">
    <citation type="submission" date="2020-05" db="UniProtKB">
        <authorList>
            <consortium name="EnsemblMetazoa"/>
        </authorList>
    </citation>
    <scope>IDENTIFICATION</scope>
</reference>
<dbReference type="InterPro" id="IPR010512">
    <property type="entry name" value="DUF1091"/>
</dbReference>
<evidence type="ECO:0000313" key="1">
    <source>
        <dbReference type="EMBL" id="KFB46780.1"/>
    </source>
</evidence>
<dbReference type="VEuPathDB" id="VectorBase:ASIC014784"/>
<dbReference type="Pfam" id="PF06477">
    <property type="entry name" value="DUF1091"/>
    <property type="match status" value="1"/>
</dbReference>
<evidence type="ECO:0000313" key="3">
    <source>
        <dbReference type="Proteomes" id="UP000030765"/>
    </source>
</evidence>
<dbReference type="OrthoDB" id="8186735at2759"/>
<accession>A0A084W986</accession>
<dbReference type="EnsemblMetazoa" id="ASIC014784-RA">
    <property type="protein sequence ID" value="ASIC014784-PA"/>
    <property type="gene ID" value="ASIC014784"/>
</dbReference>
<name>A0A084W986_ANOSI</name>
<dbReference type="EMBL" id="KE525321">
    <property type="protein sequence ID" value="KFB46780.1"/>
    <property type="molecule type" value="Genomic_DNA"/>
</dbReference>
<dbReference type="PANTHER" id="PTHR20898:SF1">
    <property type="entry name" value="MD-2-RELATED LIPID-RECOGNITION DOMAIN-CONTAINING PROTEIN"/>
    <property type="match status" value="1"/>
</dbReference>
<dbReference type="VEuPathDB" id="VectorBase:ASIS006421"/>
<gene>
    <name evidence="1" type="ORF">ZHAS_00014784</name>
</gene>
<dbReference type="EMBL" id="ATLV01021650">
    <property type="status" value="NOT_ANNOTATED_CDS"/>
    <property type="molecule type" value="Genomic_DNA"/>
</dbReference>
<evidence type="ECO:0000313" key="2">
    <source>
        <dbReference type="EnsemblMetazoa" id="ASIC014784-PA"/>
    </source>
</evidence>
<dbReference type="AlphaFoldDB" id="A0A084W986"/>
<keyword evidence="3" id="KW-1185">Reference proteome</keyword>
<reference evidence="1 3" key="1">
    <citation type="journal article" date="2014" name="BMC Genomics">
        <title>Genome sequence of Anopheles sinensis provides insight into genetics basis of mosquito competence for malaria parasites.</title>
        <authorList>
            <person name="Zhou D."/>
            <person name="Zhang D."/>
            <person name="Ding G."/>
            <person name="Shi L."/>
            <person name="Hou Q."/>
            <person name="Ye Y."/>
            <person name="Xu Y."/>
            <person name="Zhou H."/>
            <person name="Xiong C."/>
            <person name="Li S."/>
            <person name="Yu J."/>
            <person name="Hong S."/>
            <person name="Yu X."/>
            <person name="Zou P."/>
            <person name="Chen C."/>
            <person name="Chang X."/>
            <person name="Wang W."/>
            <person name="Lv Y."/>
            <person name="Sun Y."/>
            <person name="Ma L."/>
            <person name="Shen B."/>
            <person name="Zhu C."/>
        </authorList>
    </citation>
    <scope>NUCLEOTIDE SEQUENCE [LARGE SCALE GENOMIC DNA]</scope>
</reference>
<dbReference type="Proteomes" id="UP000030765">
    <property type="component" value="Unassembled WGS sequence"/>
</dbReference>
<proteinExistence type="predicted"/>
<dbReference type="PANTHER" id="PTHR20898">
    <property type="entry name" value="DAEDALUS ON 3-RELATED-RELATED"/>
    <property type="match status" value="1"/>
</dbReference>
<protein>
    <submittedName>
        <fullName evidence="1">AGAP011006-PA-like protein</fullName>
    </submittedName>
</protein>
<sequence length="171" mass="19718">MSSTVAYAVVSKMTIVLTKAEVVSDQKFLNASVRISRYTVEPYFTFDMTFVVLQKINDMSLRVRHFVWLAGTENVFYDVTVDFCNFLKRPTHSILKLVFEEIKKHGPMPTSCPIFPKRAIFSNISLNKARIPPYVPESKFKLVINAWIGSQQVEIYEGRWFGRLKKIVATN</sequence>